<dbReference type="PANTHER" id="PTHR45693:SF1">
    <property type="entry name" value="TRANSCRIPTION FACTOR PERIANTHIA"/>
    <property type="match status" value="1"/>
</dbReference>
<gene>
    <name evidence="11" type="ORF">LIER_04476</name>
</gene>
<feature type="domain" description="DOG1" evidence="10">
    <location>
        <begin position="277"/>
        <end position="493"/>
    </location>
</feature>
<dbReference type="Pfam" id="PF00170">
    <property type="entry name" value="bZIP_1"/>
    <property type="match status" value="1"/>
</dbReference>
<feature type="domain" description="BZIP" evidence="9">
    <location>
        <begin position="208"/>
        <end position="252"/>
    </location>
</feature>
<dbReference type="CDD" id="cd14708">
    <property type="entry name" value="bZIP_HBP1b-like"/>
    <property type="match status" value="1"/>
</dbReference>
<accession>A0AAV3NZM2</accession>
<evidence type="ECO:0000256" key="1">
    <source>
        <dbReference type="ARBA" id="ARBA00004123"/>
    </source>
</evidence>
<evidence type="ECO:0000256" key="5">
    <source>
        <dbReference type="ARBA" id="ARBA00023159"/>
    </source>
</evidence>
<dbReference type="InterPro" id="IPR046347">
    <property type="entry name" value="bZIP_sf"/>
</dbReference>
<dbReference type="PANTHER" id="PTHR45693">
    <property type="entry name" value="TRANSCRIPTION FACTOR TGA9"/>
    <property type="match status" value="1"/>
</dbReference>
<dbReference type="Proteomes" id="UP001454036">
    <property type="component" value="Unassembled WGS sequence"/>
</dbReference>
<dbReference type="GO" id="GO:0003700">
    <property type="term" value="F:DNA-binding transcription factor activity"/>
    <property type="evidence" value="ECO:0007669"/>
    <property type="project" value="InterPro"/>
</dbReference>
<dbReference type="Gene3D" id="1.20.5.170">
    <property type="match status" value="1"/>
</dbReference>
<evidence type="ECO:0000259" key="10">
    <source>
        <dbReference type="PROSITE" id="PS51806"/>
    </source>
</evidence>
<dbReference type="PROSITE" id="PS51806">
    <property type="entry name" value="DOG1"/>
    <property type="match status" value="1"/>
</dbReference>
<keyword evidence="5" id="KW-0010">Activator</keyword>
<dbReference type="GO" id="GO:0005634">
    <property type="term" value="C:nucleus"/>
    <property type="evidence" value="ECO:0007669"/>
    <property type="project" value="UniProtKB-SubCell"/>
</dbReference>
<feature type="coiled-coil region" evidence="8">
    <location>
        <begin position="229"/>
        <end position="256"/>
    </location>
</feature>
<name>A0AAV3NZM2_LITER</name>
<dbReference type="PROSITE" id="PS50217">
    <property type="entry name" value="BZIP"/>
    <property type="match status" value="1"/>
</dbReference>
<evidence type="ECO:0000313" key="11">
    <source>
        <dbReference type="EMBL" id="GAA0143901.1"/>
    </source>
</evidence>
<dbReference type="InterPro" id="IPR025422">
    <property type="entry name" value="TGA_domain"/>
</dbReference>
<dbReference type="SMART" id="SM00338">
    <property type="entry name" value="BRLZ"/>
    <property type="match status" value="1"/>
</dbReference>
<dbReference type="InterPro" id="IPR004827">
    <property type="entry name" value="bZIP"/>
</dbReference>
<dbReference type="PROSITE" id="PS00036">
    <property type="entry name" value="BZIP_BASIC"/>
    <property type="match status" value="1"/>
</dbReference>
<keyword evidence="8" id="KW-0175">Coiled coil</keyword>
<evidence type="ECO:0000256" key="7">
    <source>
        <dbReference type="ARBA" id="ARBA00023242"/>
    </source>
</evidence>
<dbReference type="GO" id="GO:0043565">
    <property type="term" value="F:sequence-specific DNA binding"/>
    <property type="evidence" value="ECO:0007669"/>
    <property type="project" value="InterPro"/>
</dbReference>
<evidence type="ECO:0000256" key="4">
    <source>
        <dbReference type="ARBA" id="ARBA00023125"/>
    </source>
</evidence>
<keyword evidence="7" id="KW-0539">Nucleus</keyword>
<comment type="caution">
    <text evidence="11">The sequence shown here is derived from an EMBL/GenBank/DDBJ whole genome shotgun (WGS) entry which is preliminary data.</text>
</comment>
<evidence type="ECO:0000313" key="12">
    <source>
        <dbReference type="Proteomes" id="UP001454036"/>
    </source>
</evidence>
<organism evidence="11 12">
    <name type="scientific">Lithospermum erythrorhizon</name>
    <name type="common">Purple gromwell</name>
    <name type="synonym">Lithospermum officinale var. erythrorhizon</name>
    <dbReference type="NCBI Taxonomy" id="34254"/>
    <lineage>
        <taxon>Eukaryota</taxon>
        <taxon>Viridiplantae</taxon>
        <taxon>Streptophyta</taxon>
        <taxon>Embryophyta</taxon>
        <taxon>Tracheophyta</taxon>
        <taxon>Spermatophyta</taxon>
        <taxon>Magnoliopsida</taxon>
        <taxon>eudicotyledons</taxon>
        <taxon>Gunneridae</taxon>
        <taxon>Pentapetalae</taxon>
        <taxon>asterids</taxon>
        <taxon>lamiids</taxon>
        <taxon>Boraginales</taxon>
        <taxon>Boraginaceae</taxon>
        <taxon>Boraginoideae</taxon>
        <taxon>Lithospermeae</taxon>
        <taxon>Lithospermum</taxon>
    </lineage>
</organism>
<keyword evidence="12" id="KW-1185">Reference proteome</keyword>
<evidence type="ECO:0000259" key="9">
    <source>
        <dbReference type="PROSITE" id="PS50217"/>
    </source>
</evidence>
<comment type="similarity">
    <text evidence="2">Belongs to the bZIP family.</text>
</comment>
<keyword evidence="4 11" id="KW-0238">DNA-binding</keyword>
<evidence type="ECO:0000256" key="6">
    <source>
        <dbReference type="ARBA" id="ARBA00023163"/>
    </source>
</evidence>
<dbReference type="GO" id="GO:0006351">
    <property type="term" value="P:DNA-templated transcription"/>
    <property type="evidence" value="ECO:0007669"/>
    <property type="project" value="InterPro"/>
</dbReference>
<dbReference type="Pfam" id="PF14144">
    <property type="entry name" value="DOG1"/>
    <property type="match status" value="1"/>
</dbReference>
<evidence type="ECO:0000256" key="2">
    <source>
        <dbReference type="ARBA" id="ARBA00007163"/>
    </source>
</evidence>
<evidence type="ECO:0000256" key="8">
    <source>
        <dbReference type="SAM" id="Coils"/>
    </source>
</evidence>
<keyword evidence="3" id="KW-0805">Transcription regulation</keyword>
<comment type="subcellular location">
    <subcellularLocation>
        <location evidence="1">Nucleus</location>
    </subcellularLocation>
</comment>
<dbReference type="EMBL" id="BAABME010000575">
    <property type="protein sequence ID" value="GAA0143901.1"/>
    <property type="molecule type" value="Genomic_DNA"/>
</dbReference>
<protein>
    <submittedName>
        <fullName evidence="11">DNA-binding transcription factor</fullName>
    </submittedName>
</protein>
<proteinExistence type="inferred from homology"/>
<dbReference type="AlphaFoldDB" id="A0AAV3NZM2"/>
<reference evidence="11 12" key="1">
    <citation type="submission" date="2024-01" db="EMBL/GenBank/DDBJ databases">
        <title>The complete chloroplast genome sequence of Lithospermum erythrorhizon: insights into the phylogenetic relationship among Boraginaceae species and the maternal lineages of purple gromwells.</title>
        <authorList>
            <person name="Okada T."/>
            <person name="Watanabe K."/>
        </authorList>
    </citation>
    <scope>NUCLEOTIDE SEQUENCE [LARGE SCALE GENOMIC DNA]</scope>
</reference>
<dbReference type="SUPFAM" id="SSF57959">
    <property type="entry name" value="Leucine zipper domain"/>
    <property type="match status" value="1"/>
</dbReference>
<sequence length="496" mass="55267">MQGFKAAQSPTFDLTTSDMFCQSPFYLRNDEGNLHVTRYEDLGELEQAAAGELHQEGSIYSSTMMKPNIDPFLTNDLPFGVLRTSLGSGEMGSSATCVVDVGCEEQFLNQPGPAKVTGRFSTMVDAGQFMLNNCSISSRMVDVGNVGALGNGNFENWGDSCLADHSHSQQTDTSTDVDTDDKFQFFEERHEPLIVAESREEGKGKYGDQKALRRLAQNREAARKSRLRKKAYVQQLETSRIKLAQLEQELKRVRQQGSLVGHGLSRNQSQNANGNGALAFDMEYARWLEEHQRLINELRTAVNSHLCDNELRVHIDAVMGHYDEIFRLKLIGTKSDVFHMLSGMWKTPAERCFMWLGGFRSSDLLKILGNHVEPLTEPQLIGICSLQQSSQEAEDALTQGLEALQQSLSETLSSNCLGPTGSGNVADYMGQMATAMGQLAMLEIFVHQGDLLRQQTLHQLRRILTIRQAARALLAMSDYMSRLRALSSLWSARPKN</sequence>
<keyword evidence="6" id="KW-0804">Transcription</keyword>
<evidence type="ECO:0000256" key="3">
    <source>
        <dbReference type="ARBA" id="ARBA00023015"/>
    </source>
</evidence>
<dbReference type="FunFam" id="1.20.5.170:FF:000019">
    <property type="entry name" value="BZIP family transcription factor"/>
    <property type="match status" value="1"/>
</dbReference>